<evidence type="ECO:0000313" key="4">
    <source>
        <dbReference type="Proteomes" id="UP000295703"/>
    </source>
</evidence>
<accession>A0A4R8RGR3</accession>
<dbReference type="Gene3D" id="3.40.50.20">
    <property type="match status" value="1"/>
</dbReference>
<dbReference type="EMBL" id="RYZW01000033">
    <property type="protein sequence ID" value="TDZ61062.1"/>
    <property type="molecule type" value="Genomic_DNA"/>
</dbReference>
<keyword evidence="1" id="KW-0547">Nucleotide-binding</keyword>
<name>A0A4R8RGR3_COLTR</name>
<evidence type="ECO:0000256" key="1">
    <source>
        <dbReference type="PROSITE-ProRule" id="PRU00409"/>
    </source>
</evidence>
<sequence>MAAANRSGQVLKNLTLIAASFVFLPVNTALLALCYAWRQLYADGEAARLADGQQRTVLVTGVGMTKGLALARLFHEAGHRVVGADFSPWACGSRSRALSAYHVLKKPGRGGADPYLVSVLRIVKAEGVDLWVSCSGVGSAIEDGIVKEVIEARTGCKAVQFDVARTETLHQKDSFMAYTRDVAGLEVPESHLITRRDDMIAALDKAAGLSHDAVDEKSKGKQKRFIVKAVGMNDRGRGDMTLLPLPTEKQTYDFINRLERLGMSDKEPWLLQEFIQGQEFCTHSLVVRGEVRAFVACRSAELLMHYVALPADSALSLAMLGFTKTQAASFGSSFTGHLSFDFIISDTDVAKAETCKPEELSLYPIECNPRAHTAVALFANTPEMVEQYLAVVDGTPATEVVTPKRPAKYYWAGHDLFTLFVLPTLRLLLLRTTLMEYVGGVRRYVEHVAYWKDGTFEAWDPLPAWWLYHVYWPLMFWDCIVSRRSWSRINVSTTKMFECD</sequence>
<feature type="domain" description="ATP-grasp" evidence="2">
    <location>
        <begin position="177"/>
        <end position="393"/>
    </location>
</feature>
<reference evidence="3 4" key="1">
    <citation type="submission" date="2018-12" db="EMBL/GenBank/DDBJ databases">
        <title>Genome sequence and assembly of Colletotrichum trifolii.</title>
        <authorList>
            <person name="Gan P."/>
            <person name="Shirasu K."/>
        </authorList>
    </citation>
    <scope>NUCLEOTIDE SEQUENCE [LARGE SCALE GENOMIC DNA]</scope>
    <source>
        <strain evidence="3 4">543-2</strain>
    </source>
</reference>
<dbReference type="GO" id="GO:0005524">
    <property type="term" value="F:ATP binding"/>
    <property type="evidence" value="ECO:0007669"/>
    <property type="project" value="UniProtKB-UniRule"/>
</dbReference>
<dbReference type="Proteomes" id="UP000295703">
    <property type="component" value="Unassembled WGS sequence"/>
</dbReference>
<evidence type="ECO:0000313" key="3">
    <source>
        <dbReference type="EMBL" id="TDZ61062.1"/>
    </source>
</evidence>
<protein>
    <recommendedName>
        <fullName evidence="2">ATP-grasp domain-containing protein</fullName>
    </recommendedName>
</protein>
<organism evidence="3 4">
    <name type="scientific">Colletotrichum trifolii</name>
    <dbReference type="NCBI Taxonomy" id="5466"/>
    <lineage>
        <taxon>Eukaryota</taxon>
        <taxon>Fungi</taxon>
        <taxon>Dikarya</taxon>
        <taxon>Ascomycota</taxon>
        <taxon>Pezizomycotina</taxon>
        <taxon>Sordariomycetes</taxon>
        <taxon>Hypocreomycetidae</taxon>
        <taxon>Glomerellales</taxon>
        <taxon>Glomerellaceae</taxon>
        <taxon>Colletotrichum</taxon>
        <taxon>Colletotrichum orbiculare species complex</taxon>
    </lineage>
</organism>
<dbReference type="STRING" id="5466.A0A4R8RGR3"/>
<gene>
    <name evidence="3" type="ORF">CTRI78_v004536</name>
</gene>
<comment type="caution">
    <text evidence="3">The sequence shown here is derived from an EMBL/GenBank/DDBJ whole genome shotgun (WGS) entry which is preliminary data.</text>
</comment>
<evidence type="ECO:0000259" key="2">
    <source>
        <dbReference type="PROSITE" id="PS50975"/>
    </source>
</evidence>
<dbReference type="SUPFAM" id="SSF51735">
    <property type="entry name" value="NAD(P)-binding Rossmann-fold domains"/>
    <property type="match status" value="1"/>
</dbReference>
<dbReference type="SUPFAM" id="SSF56059">
    <property type="entry name" value="Glutathione synthetase ATP-binding domain-like"/>
    <property type="match status" value="1"/>
</dbReference>
<proteinExistence type="predicted"/>
<dbReference type="PROSITE" id="PS50975">
    <property type="entry name" value="ATP_GRASP"/>
    <property type="match status" value="1"/>
</dbReference>
<dbReference type="InterPro" id="IPR036291">
    <property type="entry name" value="NAD(P)-bd_dom_sf"/>
</dbReference>
<dbReference type="Gene3D" id="3.30.470.20">
    <property type="entry name" value="ATP-grasp fold, B domain"/>
    <property type="match status" value="1"/>
</dbReference>
<dbReference type="GO" id="GO:0046872">
    <property type="term" value="F:metal ion binding"/>
    <property type="evidence" value="ECO:0007669"/>
    <property type="project" value="InterPro"/>
</dbReference>
<dbReference type="InterPro" id="IPR011761">
    <property type="entry name" value="ATP-grasp"/>
</dbReference>
<dbReference type="AlphaFoldDB" id="A0A4R8RGR3"/>
<keyword evidence="1" id="KW-0067">ATP-binding</keyword>
<keyword evidence="4" id="KW-1185">Reference proteome</keyword>